<evidence type="ECO:0000313" key="1">
    <source>
        <dbReference type="EMBL" id="EFQ87419.1"/>
    </source>
</evidence>
<dbReference type="Proteomes" id="UP000001067">
    <property type="component" value="Unassembled WGS sequence"/>
</dbReference>
<dbReference type="AlphaFoldDB" id="E3S3N0"/>
<keyword evidence="2" id="KW-1185">Reference proteome</keyword>
<accession>E3S3N0</accession>
<reference evidence="1 2" key="1">
    <citation type="journal article" date="2010" name="Genome Biol.">
        <title>A first genome assembly of the barley fungal pathogen Pyrenophora teres f. teres.</title>
        <authorList>
            <person name="Ellwood S.R."/>
            <person name="Liu Z."/>
            <person name="Syme R.A."/>
            <person name="Lai Z."/>
            <person name="Hane J.K."/>
            <person name="Keiper F."/>
            <person name="Moffat C.S."/>
            <person name="Oliver R.P."/>
            <person name="Friesen T.L."/>
        </authorList>
    </citation>
    <scope>NUCLEOTIDE SEQUENCE [LARGE SCALE GENOMIC DNA]</scope>
    <source>
        <strain evidence="1 2">0-1</strain>
    </source>
</reference>
<protein>
    <submittedName>
        <fullName evidence="1">Uncharacterized protein</fullName>
    </submittedName>
</protein>
<dbReference type="KEGG" id="pte:PTT_17105"/>
<proteinExistence type="predicted"/>
<organism evidence="2">
    <name type="scientific">Pyrenophora teres f. teres (strain 0-1)</name>
    <name type="common">Barley net blotch fungus</name>
    <name type="synonym">Drechslera teres f. teres</name>
    <dbReference type="NCBI Taxonomy" id="861557"/>
    <lineage>
        <taxon>Eukaryota</taxon>
        <taxon>Fungi</taxon>
        <taxon>Dikarya</taxon>
        <taxon>Ascomycota</taxon>
        <taxon>Pezizomycotina</taxon>
        <taxon>Dothideomycetes</taxon>
        <taxon>Pleosporomycetidae</taxon>
        <taxon>Pleosporales</taxon>
        <taxon>Pleosporineae</taxon>
        <taxon>Pleosporaceae</taxon>
        <taxon>Pyrenophora</taxon>
    </lineage>
</organism>
<gene>
    <name evidence="1" type="ORF">PTT_17105</name>
</gene>
<dbReference type="EMBL" id="GL537029">
    <property type="protein sequence ID" value="EFQ87419.1"/>
    <property type="molecule type" value="Genomic_DNA"/>
</dbReference>
<dbReference type="HOGENOM" id="CLU_167027_0_0_1"/>
<evidence type="ECO:0000313" key="2">
    <source>
        <dbReference type="Proteomes" id="UP000001067"/>
    </source>
</evidence>
<name>E3S3N0_PYRTT</name>
<sequence>MSRFDGYKAIPISAPPAVAPVPAIIQSTATATYTTWLFENTTTLCTSPNLALANLEAAFESSFENRLEVQQLLLTTIELNNGDVVLATFGIQNVGIQRVGVQELHGVHIDWCS</sequence>